<protein>
    <submittedName>
        <fullName evidence="1">Uncharacterized protein</fullName>
    </submittedName>
</protein>
<comment type="caution">
    <text evidence="1">The sequence shown here is derived from an EMBL/GenBank/DDBJ whole genome shotgun (WGS) entry which is preliminary data.</text>
</comment>
<keyword evidence="2" id="KW-1185">Reference proteome</keyword>
<dbReference type="EMBL" id="SRLO01004588">
    <property type="protein sequence ID" value="TNN30352.1"/>
    <property type="molecule type" value="Genomic_DNA"/>
</dbReference>
<gene>
    <name evidence="1" type="ORF">EYF80_059496</name>
</gene>
<dbReference type="Proteomes" id="UP000314294">
    <property type="component" value="Unassembled WGS sequence"/>
</dbReference>
<dbReference type="AlphaFoldDB" id="A0A4Z2EPW0"/>
<accession>A0A4Z2EPW0</accession>
<proteinExistence type="predicted"/>
<sequence length="66" mass="7217">MVNQVKWKGEEALDLRGRGIPLGLGPPGPGGLVDWWTSGLVDWWTGGLVDWWTGGLVDWWTGGLVD</sequence>
<evidence type="ECO:0000313" key="2">
    <source>
        <dbReference type="Proteomes" id="UP000314294"/>
    </source>
</evidence>
<organism evidence="1 2">
    <name type="scientific">Liparis tanakae</name>
    <name type="common">Tanaka's snailfish</name>
    <dbReference type="NCBI Taxonomy" id="230148"/>
    <lineage>
        <taxon>Eukaryota</taxon>
        <taxon>Metazoa</taxon>
        <taxon>Chordata</taxon>
        <taxon>Craniata</taxon>
        <taxon>Vertebrata</taxon>
        <taxon>Euteleostomi</taxon>
        <taxon>Actinopterygii</taxon>
        <taxon>Neopterygii</taxon>
        <taxon>Teleostei</taxon>
        <taxon>Neoteleostei</taxon>
        <taxon>Acanthomorphata</taxon>
        <taxon>Eupercaria</taxon>
        <taxon>Perciformes</taxon>
        <taxon>Cottioidei</taxon>
        <taxon>Cottales</taxon>
        <taxon>Liparidae</taxon>
        <taxon>Liparis</taxon>
    </lineage>
</organism>
<name>A0A4Z2EPW0_9TELE</name>
<evidence type="ECO:0000313" key="1">
    <source>
        <dbReference type="EMBL" id="TNN30352.1"/>
    </source>
</evidence>
<reference evidence="1 2" key="1">
    <citation type="submission" date="2019-03" db="EMBL/GenBank/DDBJ databases">
        <title>First draft genome of Liparis tanakae, snailfish: a comprehensive survey of snailfish specific genes.</title>
        <authorList>
            <person name="Kim W."/>
            <person name="Song I."/>
            <person name="Jeong J.-H."/>
            <person name="Kim D."/>
            <person name="Kim S."/>
            <person name="Ryu S."/>
            <person name="Song J.Y."/>
            <person name="Lee S.K."/>
        </authorList>
    </citation>
    <scope>NUCLEOTIDE SEQUENCE [LARGE SCALE GENOMIC DNA]</scope>
    <source>
        <tissue evidence="1">Muscle</tissue>
    </source>
</reference>
<dbReference type="OrthoDB" id="10069898at2759"/>